<evidence type="ECO:0000313" key="3">
    <source>
        <dbReference type="Proteomes" id="UP000005561"/>
    </source>
</evidence>
<evidence type="ECO:0000256" key="1">
    <source>
        <dbReference type="SAM" id="MobiDB-lite"/>
    </source>
</evidence>
<dbReference type="Pfam" id="PF00300">
    <property type="entry name" value="His_Phos_1"/>
    <property type="match status" value="2"/>
</dbReference>
<keyword evidence="3" id="KW-1185">Reference proteome</keyword>
<dbReference type="InterPro" id="IPR013078">
    <property type="entry name" value="His_Pase_superF_clade-1"/>
</dbReference>
<dbReference type="STRING" id="168384.SAMN05660368_00289"/>
<evidence type="ECO:0000313" key="2">
    <source>
        <dbReference type="EMBL" id="EET61036.1"/>
    </source>
</evidence>
<feature type="region of interest" description="Disordered" evidence="1">
    <location>
        <begin position="50"/>
        <end position="79"/>
    </location>
</feature>
<dbReference type="InterPro" id="IPR029033">
    <property type="entry name" value="His_PPase_superfam"/>
</dbReference>
<dbReference type="InterPro" id="IPR050275">
    <property type="entry name" value="PGM_Phosphatase"/>
</dbReference>
<comment type="caution">
    <text evidence="2">The sequence shown here is derived from an EMBL/GenBank/DDBJ whole genome shotgun (WGS) entry which is preliminary data.</text>
</comment>
<dbReference type="SUPFAM" id="SSF53254">
    <property type="entry name" value="Phosphoglycerate mutase-like"/>
    <property type="match status" value="1"/>
</dbReference>
<protein>
    <submittedName>
        <fullName evidence="2">Phosphoglycerate mutase family protein</fullName>
    </submittedName>
</protein>
<reference evidence="2" key="1">
    <citation type="submission" date="2009-07" db="EMBL/GenBank/DDBJ databases">
        <authorList>
            <person name="Weinstock G."/>
            <person name="Sodergren E."/>
            <person name="Clifton S."/>
            <person name="Fulton L."/>
            <person name="Fulton B."/>
            <person name="Courtney L."/>
            <person name="Fronick C."/>
            <person name="Harrison M."/>
            <person name="Strong C."/>
            <person name="Farmer C."/>
            <person name="Delahaunty K."/>
            <person name="Markovic C."/>
            <person name="Hall O."/>
            <person name="Minx P."/>
            <person name="Tomlinson C."/>
            <person name="Mitreva M."/>
            <person name="Nelson J."/>
            <person name="Hou S."/>
            <person name="Wollam A."/>
            <person name="Pepin K.H."/>
            <person name="Johnson M."/>
            <person name="Bhonagiri V."/>
            <person name="Nash W.E."/>
            <person name="Warren W."/>
            <person name="Chinwalla A."/>
            <person name="Mardis E.R."/>
            <person name="Wilson R.K."/>
        </authorList>
    </citation>
    <scope>NUCLEOTIDE SEQUENCE [LARGE SCALE GENOMIC DNA]</scope>
    <source>
        <strain evidence="2">DSM 14469</strain>
    </source>
</reference>
<dbReference type="Proteomes" id="UP000005561">
    <property type="component" value="Unassembled WGS sequence"/>
</dbReference>
<dbReference type="PANTHER" id="PTHR48100:SF1">
    <property type="entry name" value="HISTIDINE PHOSPHATASE FAMILY PROTEIN-RELATED"/>
    <property type="match status" value="1"/>
</dbReference>
<name>C6LEQ3_9FIRM</name>
<dbReference type="EMBL" id="ACCL02000008">
    <property type="protein sequence ID" value="EET61036.1"/>
    <property type="molecule type" value="Genomic_DNA"/>
</dbReference>
<dbReference type="Gene3D" id="3.40.50.1240">
    <property type="entry name" value="Phosphoglycerate mutase-like"/>
    <property type="match status" value="1"/>
</dbReference>
<gene>
    <name evidence="2" type="ORF">BRYFOR_07104</name>
</gene>
<sequence>MKIYMIRHGKTAGNLKGRYIGKTDEPLCEEGRAELARGCYVLQEHSAGEAADRRNGGDAAVSAGQKKDGDAAVSVGQKKDGDAAAPEALYVSPLLRCRQTAELLFPGIVQSIVPDFRECDFGSFENKNYRELSGDAAYQAWIDSGGTLPFPGGESREEFQERCVRAFRGMLAEAEKNGCREIACVVHGGTIMSVLSAMASVRRGYFDYQVKNGCGYLVEWKEGEQAGDVTVAGRIDCRDAACREKE</sequence>
<dbReference type="RefSeq" id="WP_006861896.1">
    <property type="nucleotide sequence ID" value="NZ_ACCL02000008.1"/>
</dbReference>
<dbReference type="AlphaFoldDB" id="C6LEQ3"/>
<dbReference type="CDD" id="cd07067">
    <property type="entry name" value="HP_PGM_like"/>
    <property type="match status" value="1"/>
</dbReference>
<dbReference type="GO" id="GO:0016791">
    <property type="term" value="F:phosphatase activity"/>
    <property type="evidence" value="ECO:0007669"/>
    <property type="project" value="TreeGrafter"/>
</dbReference>
<dbReference type="PANTHER" id="PTHR48100">
    <property type="entry name" value="BROAD-SPECIFICITY PHOSPHATASE YOR283W-RELATED"/>
    <property type="match status" value="1"/>
</dbReference>
<dbReference type="SMART" id="SM00855">
    <property type="entry name" value="PGAM"/>
    <property type="match status" value="1"/>
</dbReference>
<dbReference type="eggNOG" id="COG0406">
    <property type="taxonomic scope" value="Bacteria"/>
</dbReference>
<organism evidence="2 3">
    <name type="scientific">Marvinbryantia formatexigens DSM 14469</name>
    <dbReference type="NCBI Taxonomy" id="478749"/>
    <lineage>
        <taxon>Bacteria</taxon>
        <taxon>Bacillati</taxon>
        <taxon>Bacillota</taxon>
        <taxon>Clostridia</taxon>
        <taxon>Lachnospirales</taxon>
        <taxon>Lachnospiraceae</taxon>
        <taxon>Marvinbryantia</taxon>
    </lineage>
</organism>
<accession>C6LEQ3</accession>
<dbReference type="GO" id="GO:0005737">
    <property type="term" value="C:cytoplasm"/>
    <property type="evidence" value="ECO:0007669"/>
    <property type="project" value="TreeGrafter"/>
</dbReference>
<proteinExistence type="predicted"/>